<dbReference type="Proteomes" id="UP000181951">
    <property type="component" value="Unassembled WGS sequence"/>
</dbReference>
<feature type="chain" id="PRO_5010205614" evidence="1">
    <location>
        <begin position="31"/>
        <end position="120"/>
    </location>
</feature>
<accession>A0A1H8U4W6</accession>
<name>A0A1H8U4W6_9ACTN</name>
<gene>
    <name evidence="2" type="ORF">SAMN05216267_106422</name>
</gene>
<sequence>MRRAARTTIAALGIAAAGAVGLIAPGSAQAASAPATMQPMGCGASAAVVYNGTQIVASSSCSGATNYSAAWSTKLVAQGWSGAVYDTNGTAHYFCDFQTITLNVYTRELYLNATKPARCQ</sequence>
<evidence type="ECO:0000313" key="3">
    <source>
        <dbReference type="Proteomes" id="UP000181951"/>
    </source>
</evidence>
<dbReference type="RefSeq" id="WP_069461719.1">
    <property type="nucleotide sequence ID" value="NZ_FODD01000064.1"/>
</dbReference>
<dbReference type="EMBL" id="FODD01000064">
    <property type="protein sequence ID" value="SEO98332.1"/>
    <property type="molecule type" value="Genomic_DNA"/>
</dbReference>
<keyword evidence="1" id="KW-0732">Signal</keyword>
<feature type="signal peptide" evidence="1">
    <location>
        <begin position="1"/>
        <end position="30"/>
    </location>
</feature>
<evidence type="ECO:0000256" key="1">
    <source>
        <dbReference type="SAM" id="SignalP"/>
    </source>
</evidence>
<evidence type="ECO:0000313" key="2">
    <source>
        <dbReference type="EMBL" id="SEO98332.1"/>
    </source>
</evidence>
<organism evidence="2 3">
    <name type="scientific">Actinacidiphila rubida</name>
    <dbReference type="NCBI Taxonomy" id="310780"/>
    <lineage>
        <taxon>Bacteria</taxon>
        <taxon>Bacillati</taxon>
        <taxon>Actinomycetota</taxon>
        <taxon>Actinomycetes</taxon>
        <taxon>Kitasatosporales</taxon>
        <taxon>Streptomycetaceae</taxon>
        <taxon>Actinacidiphila</taxon>
    </lineage>
</organism>
<keyword evidence="3" id="KW-1185">Reference proteome</keyword>
<proteinExistence type="predicted"/>
<reference evidence="2 3" key="1">
    <citation type="submission" date="2016-10" db="EMBL/GenBank/DDBJ databases">
        <authorList>
            <person name="de Groot N.N."/>
        </authorList>
    </citation>
    <scope>NUCLEOTIDE SEQUENCE [LARGE SCALE GENOMIC DNA]</scope>
    <source>
        <strain evidence="2 3">CGMCC 4.2026</strain>
    </source>
</reference>
<dbReference type="AlphaFoldDB" id="A0A1H8U4W6"/>
<protein>
    <submittedName>
        <fullName evidence="2">Uncharacterized protein</fullName>
    </submittedName>
</protein>